<proteinExistence type="inferred from homology"/>
<dbReference type="InterPro" id="IPR010189">
    <property type="entry name" value="SK_arc"/>
</dbReference>
<comment type="caution">
    <text evidence="16">The sequence shown here is derived from an EMBL/GenBank/DDBJ whole genome shotgun (WGS) entry which is preliminary data.</text>
</comment>
<feature type="domain" description="GHMP kinase N-terminal" evidence="15">
    <location>
        <begin position="61"/>
        <end position="147"/>
    </location>
</feature>
<reference evidence="16" key="1">
    <citation type="journal article" date="2020" name="mSystems">
        <title>Genome- and Community-Level Interaction Insights into Carbon Utilization and Element Cycling Functions of Hydrothermarchaeota in Hydrothermal Sediment.</title>
        <authorList>
            <person name="Zhou Z."/>
            <person name="Liu Y."/>
            <person name="Xu W."/>
            <person name="Pan J."/>
            <person name="Luo Z.H."/>
            <person name="Li M."/>
        </authorList>
    </citation>
    <scope>NUCLEOTIDE SEQUENCE [LARGE SCALE GENOMIC DNA]</scope>
    <source>
        <strain evidence="16">SpSt-1116</strain>
    </source>
</reference>
<dbReference type="UniPathway" id="UPA00053">
    <property type="reaction ID" value="UER00088"/>
</dbReference>
<name>A0A7J3ZJU9_9CREN</name>
<dbReference type="GO" id="GO:0008652">
    <property type="term" value="P:amino acid biosynthetic process"/>
    <property type="evidence" value="ECO:0007669"/>
    <property type="project" value="UniProtKB-KW"/>
</dbReference>
<gene>
    <name evidence="14" type="primary">aroK</name>
    <name evidence="16" type="ORF">ENM78_01625</name>
</gene>
<comment type="similarity">
    <text evidence="3 14">Belongs to the GHMP kinase family. Archaeal shikimate kinase subfamily.</text>
</comment>
<dbReference type="InterPro" id="IPR020568">
    <property type="entry name" value="Ribosomal_Su5_D2-typ_SF"/>
</dbReference>
<evidence type="ECO:0000256" key="8">
    <source>
        <dbReference type="ARBA" id="ARBA00022679"/>
    </source>
</evidence>
<dbReference type="GO" id="GO:0005737">
    <property type="term" value="C:cytoplasm"/>
    <property type="evidence" value="ECO:0007669"/>
    <property type="project" value="UniProtKB-SubCell"/>
</dbReference>
<dbReference type="GO" id="GO:0009423">
    <property type="term" value="P:chorismate biosynthetic process"/>
    <property type="evidence" value="ECO:0007669"/>
    <property type="project" value="UniProtKB-UniRule"/>
</dbReference>
<evidence type="ECO:0000256" key="11">
    <source>
        <dbReference type="ARBA" id="ARBA00022840"/>
    </source>
</evidence>
<dbReference type="PIRSF" id="PIRSF005758">
    <property type="entry name" value="Shikimt_kin_arch"/>
    <property type="match status" value="1"/>
</dbReference>
<feature type="binding site" evidence="14">
    <location>
        <begin position="88"/>
        <end position="98"/>
    </location>
    <ligand>
        <name>ATP</name>
        <dbReference type="ChEBI" id="CHEBI:30616"/>
    </ligand>
</feature>
<evidence type="ECO:0000313" key="16">
    <source>
        <dbReference type="EMBL" id="HHQ80152.1"/>
    </source>
</evidence>
<keyword evidence="12 14" id="KW-0057">Aromatic amino acid biosynthesis</keyword>
<keyword evidence="7 14" id="KW-0028">Amino-acid biosynthesis</keyword>
<evidence type="ECO:0000256" key="6">
    <source>
        <dbReference type="ARBA" id="ARBA00022490"/>
    </source>
</evidence>
<dbReference type="GO" id="GO:0009073">
    <property type="term" value="P:aromatic amino acid family biosynthetic process"/>
    <property type="evidence" value="ECO:0007669"/>
    <property type="project" value="UniProtKB-KW"/>
</dbReference>
<keyword evidence="10 14" id="KW-0418">Kinase</keyword>
<comment type="pathway">
    <text evidence="2 14">Metabolic intermediate biosynthesis; chorismate biosynthesis; chorismate from D-erythrose 4-phosphate and phosphoenolpyruvate: step 5/7.</text>
</comment>
<dbReference type="NCBIfam" id="TIGR01920">
    <property type="entry name" value="Shik_kin_archae"/>
    <property type="match status" value="1"/>
</dbReference>
<accession>A0A7J3ZJU9</accession>
<comment type="subcellular location">
    <subcellularLocation>
        <location evidence="1 14">Cytoplasm</location>
    </subcellularLocation>
</comment>
<dbReference type="SUPFAM" id="SSF54211">
    <property type="entry name" value="Ribosomal protein S5 domain 2-like"/>
    <property type="match status" value="1"/>
</dbReference>
<evidence type="ECO:0000259" key="15">
    <source>
        <dbReference type="Pfam" id="PF00288"/>
    </source>
</evidence>
<keyword evidence="6 14" id="KW-0963">Cytoplasm</keyword>
<dbReference type="GO" id="GO:0005524">
    <property type="term" value="F:ATP binding"/>
    <property type="evidence" value="ECO:0007669"/>
    <property type="project" value="UniProtKB-UniRule"/>
</dbReference>
<dbReference type="AlphaFoldDB" id="A0A7J3ZJU9"/>
<evidence type="ECO:0000256" key="10">
    <source>
        <dbReference type="ARBA" id="ARBA00022777"/>
    </source>
</evidence>
<evidence type="ECO:0000256" key="4">
    <source>
        <dbReference type="ARBA" id="ARBA00012154"/>
    </source>
</evidence>
<dbReference type="Pfam" id="PF00288">
    <property type="entry name" value="GHMP_kinases_N"/>
    <property type="match status" value="1"/>
</dbReference>
<comment type="catalytic activity">
    <reaction evidence="13 14">
        <text>shikimate + ATP = 3-phosphoshikimate + ADP + H(+)</text>
        <dbReference type="Rhea" id="RHEA:13121"/>
        <dbReference type="ChEBI" id="CHEBI:15378"/>
        <dbReference type="ChEBI" id="CHEBI:30616"/>
        <dbReference type="ChEBI" id="CHEBI:36208"/>
        <dbReference type="ChEBI" id="CHEBI:145989"/>
        <dbReference type="ChEBI" id="CHEBI:456216"/>
        <dbReference type="EC" id="2.7.1.71"/>
    </reaction>
</comment>
<keyword evidence="11 14" id="KW-0067">ATP-binding</keyword>
<dbReference type="EMBL" id="DRZC01000023">
    <property type="protein sequence ID" value="HHQ80152.1"/>
    <property type="molecule type" value="Genomic_DNA"/>
</dbReference>
<dbReference type="GO" id="GO:0004765">
    <property type="term" value="F:shikimate kinase activity"/>
    <property type="evidence" value="ECO:0007669"/>
    <property type="project" value="UniProtKB-UniRule"/>
</dbReference>
<dbReference type="PANTHER" id="PTHR20861:SF3">
    <property type="entry name" value="SHIKIMATE KINASE"/>
    <property type="match status" value="1"/>
</dbReference>
<evidence type="ECO:0000256" key="7">
    <source>
        <dbReference type="ARBA" id="ARBA00022605"/>
    </source>
</evidence>
<dbReference type="InterPro" id="IPR006204">
    <property type="entry name" value="GHMP_kinase_N_dom"/>
</dbReference>
<dbReference type="HAMAP" id="MF_00370">
    <property type="entry name" value="Shik_kinase_arch"/>
    <property type="match status" value="1"/>
</dbReference>
<sequence>MNRATSVVYGAVSVLNAIPTGVGGAIGVNLKVKCELEIVDEPGVRIESIARGERIDVSERLVNALLEVLRERYGLVGGLRARVESEVPPARGLKSSSAFINALVVGALKAMRRAYSLEDVALASVEIARRAGLTITGALDDTLASLEQGVFITDNARMRILRHYPAKSEPVVIFVPREKLDVSEIQPSSFESLRSLYLKAAKNALNGSWREAMTLNGFLTALAIAIDPTPILRALKLPFTIAAGVTGKGPAFFAVTREPESIADLWSEMEGEIIITSLRGGGFES</sequence>
<dbReference type="PANTHER" id="PTHR20861">
    <property type="entry name" value="HOMOSERINE/4-DIPHOSPHOCYTIDYL-2-C-METHYL-D-ERYTHRITOL KINASE"/>
    <property type="match status" value="1"/>
</dbReference>
<evidence type="ECO:0000256" key="5">
    <source>
        <dbReference type="ARBA" id="ARBA00013853"/>
    </source>
</evidence>
<dbReference type="Gene3D" id="3.30.230.10">
    <property type="match status" value="1"/>
</dbReference>
<dbReference type="InterPro" id="IPR014721">
    <property type="entry name" value="Ribsml_uS5_D2-typ_fold_subgr"/>
</dbReference>
<keyword evidence="9 14" id="KW-0547">Nucleotide-binding</keyword>
<dbReference type="EC" id="2.7.1.71" evidence="4 14"/>
<keyword evidence="8 14" id="KW-0808">Transferase</keyword>
<evidence type="ECO:0000256" key="9">
    <source>
        <dbReference type="ARBA" id="ARBA00022741"/>
    </source>
</evidence>
<organism evidence="16">
    <name type="scientific">Fervidicoccus fontis</name>
    <dbReference type="NCBI Taxonomy" id="683846"/>
    <lineage>
        <taxon>Archaea</taxon>
        <taxon>Thermoproteota</taxon>
        <taxon>Thermoprotei</taxon>
        <taxon>Fervidicoccales</taxon>
        <taxon>Fervidicoccaceae</taxon>
        <taxon>Fervidicoccus</taxon>
    </lineage>
</organism>
<evidence type="ECO:0000256" key="13">
    <source>
        <dbReference type="ARBA" id="ARBA00048567"/>
    </source>
</evidence>
<protein>
    <recommendedName>
        <fullName evidence="5 14">Shikimate kinase</fullName>
        <shortName evidence="14">SK</shortName>
        <ecNumber evidence="4 14">2.7.1.71</ecNumber>
    </recommendedName>
</protein>
<evidence type="ECO:0000256" key="12">
    <source>
        <dbReference type="ARBA" id="ARBA00023141"/>
    </source>
</evidence>
<evidence type="ECO:0000256" key="1">
    <source>
        <dbReference type="ARBA" id="ARBA00004496"/>
    </source>
</evidence>
<evidence type="ECO:0000256" key="2">
    <source>
        <dbReference type="ARBA" id="ARBA00004842"/>
    </source>
</evidence>
<evidence type="ECO:0000256" key="3">
    <source>
        <dbReference type="ARBA" id="ARBA00010202"/>
    </source>
</evidence>
<evidence type="ECO:0000256" key="14">
    <source>
        <dbReference type="HAMAP-Rule" id="MF_00370"/>
    </source>
</evidence>